<dbReference type="EMBL" id="OU898283">
    <property type="protein sequence ID" value="CAG9839149.1"/>
    <property type="molecule type" value="Genomic_DNA"/>
</dbReference>
<evidence type="ECO:0000313" key="1">
    <source>
        <dbReference type="EMBL" id="CAG9839149.1"/>
    </source>
</evidence>
<gene>
    <name evidence="1" type="ORF">DIABBA_LOCUS11946</name>
</gene>
<dbReference type="AlphaFoldDB" id="A0A9N9TD66"/>
<name>A0A9N9TD66_DIABA</name>
<sequence length="180" mass="21354">MCDEDDAIIVCAAFVIITTKKRKSSRKRRFWVRPSLQSRNRYSGSNLMEDLKKDDIDLLNLEYRCNGGFRNFFRMSESEFEYLLQKIGPKICKQNTNCRHAIPTKERLAVTLRFLCSRDSYHSLMYLFKISKQAISQIIPEVCDALIDTLQYYIKMPKTEAEWKAIAEDYYNRYRVVLVF</sequence>
<evidence type="ECO:0000313" key="2">
    <source>
        <dbReference type="Proteomes" id="UP001153709"/>
    </source>
</evidence>
<proteinExistence type="predicted"/>
<dbReference type="OrthoDB" id="6741510at2759"/>
<organism evidence="1 2">
    <name type="scientific">Diabrotica balteata</name>
    <name type="common">Banded cucumber beetle</name>
    <dbReference type="NCBI Taxonomy" id="107213"/>
    <lineage>
        <taxon>Eukaryota</taxon>
        <taxon>Metazoa</taxon>
        <taxon>Ecdysozoa</taxon>
        <taxon>Arthropoda</taxon>
        <taxon>Hexapoda</taxon>
        <taxon>Insecta</taxon>
        <taxon>Pterygota</taxon>
        <taxon>Neoptera</taxon>
        <taxon>Endopterygota</taxon>
        <taxon>Coleoptera</taxon>
        <taxon>Polyphaga</taxon>
        <taxon>Cucujiformia</taxon>
        <taxon>Chrysomeloidea</taxon>
        <taxon>Chrysomelidae</taxon>
        <taxon>Galerucinae</taxon>
        <taxon>Diabroticina</taxon>
        <taxon>Diabroticites</taxon>
        <taxon>Diabrotica</taxon>
    </lineage>
</organism>
<reference evidence="1" key="1">
    <citation type="submission" date="2022-01" db="EMBL/GenBank/DDBJ databases">
        <authorList>
            <person name="King R."/>
        </authorList>
    </citation>
    <scope>NUCLEOTIDE SEQUENCE</scope>
</reference>
<keyword evidence="2" id="KW-1185">Reference proteome</keyword>
<dbReference type="Proteomes" id="UP001153709">
    <property type="component" value="Chromosome 8"/>
</dbReference>
<accession>A0A9N9TD66</accession>
<protein>
    <recommendedName>
        <fullName evidence="3">Transposase Helix-turn-helix domain-containing protein</fullName>
    </recommendedName>
</protein>
<evidence type="ECO:0008006" key="3">
    <source>
        <dbReference type="Google" id="ProtNLM"/>
    </source>
</evidence>